<organism evidence="2 3">
    <name type="scientific">Jejuia pallidilutea</name>
    <dbReference type="NCBI Taxonomy" id="504487"/>
    <lineage>
        <taxon>Bacteria</taxon>
        <taxon>Pseudomonadati</taxon>
        <taxon>Bacteroidota</taxon>
        <taxon>Flavobacteriia</taxon>
        <taxon>Flavobacteriales</taxon>
        <taxon>Flavobacteriaceae</taxon>
        <taxon>Jejuia</taxon>
    </lineage>
</organism>
<dbReference type="GO" id="GO:0008233">
    <property type="term" value="F:peptidase activity"/>
    <property type="evidence" value="ECO:0007669"/>
    <property type="project" value="UniProtKB-KW"/>
</dbReference>
<dbReference type="Proteomes" id="UP000251545">
    <property type="component" value="Unassembled WGS sequence"/>
</dbReference>
<evidence type="ECO:0000259" key="1">
    <source>
        <dbReference type="SMART" id="SM00460"/>
    </source>
</evidence>
<dbReference type="InterPro" id="IPR038765">
    <property type="entry name" value="Papain-like_cys_pep_sf"/>
</dbReference>
<dbReference type="SUPFAM" id="SSF54001">
    <property type="entry name" value="Cysteine proteinases"/>
    <property type="match status" value="1"/>
</dbReference>
<evidence type="ECO:0000313" key="3">
    <source>
        <dbReference type="Proteomes" id="UP000251545"/>
    </source>
</evidence>
<protein>
    <submittedName>
        <fullName evidence="2">Transglutaminase-like putative cysteine protease</fullName>
    </submittedName>
</protein>
<dbReference type="PANTHER" id="PTHR33490:SF6">
    <property type="entry name" value="SLL1049 PROTEIN"/>
    <property type="match status" value="1"/>
</dbReference>
<reference evidence="2 3" key="1">
    <citation type="submission" date="2018-02" db="EMBL/GenBank/DDBJ databases">
        <title>Genomic Encyclopedia of Archaeal and Bacterial Type Strains, Phase II (KMG-II): from individual species to whole genera.</title>
        <authorList>
            <person name="Goeker M."/>
        </authorList>
    </citation>
    <scope>NUCLEOTIDE SEQUENCE [LARGE SCALE GENOMIC DNA]</scope>
    <source>
        <strain evidence="2 3">DSM 21165</strain>
    </source>
</reference>
<dbReference type="InterPro" id="IPR013589">
    <property type="entry name" value="Bac_transglu_N"/>
</dbReference>
<sequence>MPTFYIKHLTKYNYTNIVIDSASQIMLYPIADEFLKVTSQNIKVNSNPQIATRIDFYNNTVGSFMLIEPHDYLSIVSEIEVITTEKMYPNDSKPVKAQWEFLKTITHKPEFIDFLKYKTFDGTNEIFELIKSKNLEVLSPYRIVLEFCEYIYTNFKYIQGITSVDSKLDHVWKLKAGVCQDFTNILLQMVRMLGIPARYVSGYICPNDAGSRGEGATHAWIEAYIPFYGWLGIDPTNNSIANQYHVKLAVGRHYNDCAPVKGVYKGAVKEKLFVKVKVSNRKKENDDLVFPAHLKSKTEGNSYRQNLELIQQIQQQQ</sequence>
<feature type="domain" description="Transglutaminase-like" evidence="1">
    <location>
        <begin position="171"/>
        <end position="237"/>
    </location>
</feature>
<comment type="caution">
    <text evidence="2">The sequence shown here is derived from an EMBL/GenBank/DDBJ whole genome shotgun (WGS) entry which is preliminary data.</text>
</comment>
<proteinExistence type="predicted"/>
<evidence type="ECO:0000313" key="2">
    <source>
        <dbReference type="EMBL" id="PQV51247.1"/>
    </source>
</evidence>
<dbReference type="GO" id="GO:0006508">
    <property type="term" value="P:proteolysis"/>
    <property type="evidence" value="ECO:0007669"/>
    <property type="project" value="UniProtKB-KW"/>
</dbReference>
<dbReference type="Pfam" id="PF08379">
    <property type="entry name" value="Bact_transglu_N"/>
    <property type="match status" value="1"/>
</dbReference>
<dbReference type="Gene3D" id="3.10.620.30">
    <property type="match status" value="1"/>
</dbReference>
<dbReference type="PANTHER" id="PTHR33490">
    <property type="entry name" value="BLR5614 PROTEIN-RELATED"/>
    <property type="match status" value="1"/>
</dbReference>
<gene>
    <name evidence="2" type="ORF">CLV33_101169</name>
</gene>
<keyword evidence="2" id="KW-0378">Hydrolase</keyword>
<dbReference type="RefSeq" id="WP_105472307.1">
    <property type="nucleotide sequence ID" value="NZ_PVEO01000001.1"/>
</dbReference>
<name>A0A362X3C5_9FLAO</name>
<dbReference type="AlphaFoldDB" id="A0A362X3C5"/>
<dbReference type="InterPro" id="IPR002931">
    <property type="entry name" value="Transglutaminase-like"/>
</dbReference>
<dbReference type="SMART" id="SM00460">
    <property type="entry name" value="TGc"/>
    <property type="match status" value="1"/>
</dbReference>
<accession>A0A362X3C5</accession>
<dbReference type="EMBL" id="PVEO01000001">
    <property type="protein sequence ID" value="PQV51247.1"/>
    <property type="molecule type" value="Genomic_DNA"/>
</dbReference>
<keyword evidence="2" id="KW-0645">Protease</keyword>
<dbReference type="Pfam" id="PF01841">
    <property type="entry name" value="Transglut_core"/>
    <property type="match status" value="1"/>
</dbReference>